<keyword evidence="3" id="KW-1185">Reference proteome</keyword>
<dbReference type="Gene3D" id="1.10.260.40">
    <property type="entry name" value="lambda repressor-like DNA-binding domains"/>
    <property type="match status" value="1"/>
</dbReference>
<reference evidence="2" key="1">
    <citation type="submission" date="2023-07" db="EMBL/GenBank/DDBJ databases">
        <authorList>
            <person name="Kim M.K."/>
        </authorList>
    </citation>
    <scope>NUCLEOTIDE SEQUENCE</scope>
    <source>
        <strain evidence="2">CA1-15</strain>
    </source>
</reference>
<accession>A0ABT9A2I9</accession>
<evidence type="ECO:0000313" key="3">
    <source>
        <dbReference type="Proteomes" id="UP001176468"/>
    </source>
</evidence>
<dbReference type="RefSeq" id="WP_304562491.1">
    <property type="nucleotide sequence ID" value="NZ_JAUQSZ010000013.1"/>
</dbReference>
<evidence type="ECO:0000313" key="2">
    <source>
        <dbReference type="EMBL" id="MDO7844030.1"/>
    </source>
</evidence>
<dbReference type="SUPFAM" id="SSF47413">
    <property type="entry name" value="lambda repressor-like DNA-binding domains"/>
    <property type="match status" value="1"/>
</dbReference>
<gene>
    <name evidence="2" type="ORF">Q5H94_17010</name>
</gene>
<dbReference type="InterPro" id="IPR010982">
    <property type="entry name" value="Lambda_DNA-bd_dom_sf"/>
</dbReference>
<protein>
    <submittedName>
        <fullName evidence="2">HigA family addiction module antitoxin</fullName>
    </submittedName>
</protein>
<organism evidence="2 3">
    <name type="scientific">Sphingomonas immobilis</name>
    <dbReference type="NCBI Taxonomy" id="3063997"/>
    <lineage>
        <taxon>Bacteria</taxon>
        <taxon>Pseudomonadati</taxon>
        <taxon>Pseudomonadota</taxon>
        <taxon>Alphaproteobacteria</taxon>
        <taxon>Sphingomonadales</taxon>
        <taxon>Sphingomonadaceae</taxon>
        <taxon>Sphingomonas</taxon>
    </lineage>
</organism>
<keyword evidence="1" id="KW-0238">DNA-binding</keyword>
<proteinExistence type="predicted"/>
<evidence type="ECO:0000256" key="1">
    <source>
        <dbReference type="ARBA" id="ARBA00023125"/>
    </source>
</evidence>
<name>A0ABT9A2I9_9SPHN</name>
<dbReference type="PANTHER" id="PTHR36924">
    <property type="entry name" value="ANTITOXIN HIGA-1"/>
    <property type="match status" value="1"/>
</dbReference>
<dbReference type="EMBL" id="JAUQSZ010000013">
    <property type="protein sequence ID" value="MDO7844030.1"/>
    <property type="molecule type" value="Genomic_DNA"/>
</dbReference>
<dbReference type="PANTHER" id="PTHR36924:SF1">
    <property type="entry name" value="ANTITOXIN HIGA-1"/>
    <property type="match status" value="1"/>
</dbReference>
<comment type="caution">
    <text evidence="2">The sequence shown here is derived from an EMBL/GenBank/DDBJ whole genome shotgun (WGS) entry which is preliminary data.</text>
</comment>
<sequence length="106" mass="12028">MTSRSQTITNPDWLDNEHAGQMLVTEFLEPAEIGVEQLAEKIDVTPERIVAVIDGVRPIDAELDLRLGRYFGMSEGYFLRLQDRYEIIEARRALNGALDRIVPRAA</sequence>
<dbReference type="InterPro" id="IPR013430">
    <property type="entry name" value="Toxin_antidote_HigA"/>
</dbReference>
<dbReference type="Proteomes" id="UP001176468">
    <property type="component" value="Unassembled WGS sequence"/>
</dbReference>
<dbReference type="NCBIfam" id="TIGR02607">
    <property type="entry name" value="antidote_HigA"/>
    <property type="match status" value="1"/>
</dbReference>